<sequence>MSLIISQVLLASFPNVTTYLAALCASLLNASPCPPSLSQWHLCLSDEARDSCFVAVPSLATCRPLRHSIPPQWERIADEMELPTRHGTSLFHGISSYHSAKSR</sequence>
<feature type="chain" id="PRO_5003390402" description="T. congolense-specific, cell surface-expressed gene family" evidence="1">
    <location>
        <begin position="19"/>
        <end position="103"/>
    </location>
</feature>
<evidence type="ECO:0008006" key="4">
    <source>
        <dbReference type="Google" id="ProtNLM"/>
    </source>
</evidence>
<dbReference type="Proteomes" id="UP000000702">
    <property type="component" value="Unassembled WGS sequence"/>
</dbReference>
<gene>
    <name evidence="2" type="ORF">TCIL3000_0_17360</name>
</gene>
<reference evidence="3" key="1">
    <citation type="submission" date="2011-07" db="EMBL/GenBank/DDBJ databases">
        <title>Divergent evolution of antigenic variation in African trypanosomes.</title>
        <authorList>
            <person name="Jackson A.P."/>
            <person name="Berry A."/>
            <person name="Allison H.C."/>
            <person name="Burton P."/>
            <person name="Anderson J."/>
            <person name="Aslett M."/>
            <person name="Brown R."/>
            <person name="Corton N."/>
            <person name="Harris D."/>
            <person name="Hauser H."/>
            <person name="Gamble J."/>
            <person name="Gilderthorp R."/>
            <person name="McQuillan J."/>
            <person name="Quail M.A."/>
            <person name="Sanders M."/>
            <person name="Van Tonder A."/>
            <person name="Ginger M.L."/>
            <person name="Donelson J.E."/>
            <person name="Field M.C."/>
            <person name="Barry J.D."/>
            <person name="Berriman M."/>
            <person name="Hertz-Fowler C."/>
        </authorList>
    </citation>
    <scope>NUCLEOTIDE SEQUENCE [LARGE SCALE GENOMIC DNA]</scope>
    <source>
        <strain evidence="3">IL3000</strain>
    </source>
</reference>
<dbReference type="AlphaFoldDB" id="F9WHQ2"/>
<feature type="signal peptide" evidence="1">
    <location>
        <begin position="1"/>
        <end position="18"/>
    </location>
</feature>
<protein>
    <recommendedName>
        <fullName evidence="4">T. congolense-specific, cell surface-expressed gene family</fullName>
    </recommendedName>
</protein>
<name>F9WHQ2_TRYCI</name>
<evidence type="ECO:0000313" key="2">
    <source>
        <dbReference type="EMBL" id="CCD16846.1"/>
    </source>
</evidence>
<evidence type="ECO:0000256" key="1">
    <source>
        <dbReference type="SAM" id="SignalP"/>
    </source>
</evidence>
<dbReference type="EMBL" id="CAEQ01002472">
    <property type="protein sequence ID" value="CCD16846.1"/>
    <property type="molecule type" value="Genomic_DNA"/>
</dbReference>
<evidence type="ECO:0000313" key="3">
    <source>
        <dbReference type="Proteomes" id="UP000000702"/>
    </source>
</evidence>
<keyword evidence="1" id="KW-0732">Signal</keyword>
<comment type="caution">
    <text evidence="2">The sequence shown here is derived from an EMBL/GenBank/DDBJ whole genome shotgun (WGS) entry which is preliminary data.</text>
</comment>
<accession>F9WHQ2</accession>
<reference evidence="2 3" key="2">
    <citation type="journal article" date="2012" name="Proc. Natl. Acad. Sci. U.S.A.">
        <title>Antigenic diversity is generated by distinct evolutionary mechanisms in African trypanosome species.</title>
        <authorList>
            <person name="Jackson A.P."/>
            <person name="Berry A."/>
            <person name="Aslett M."/>
            <person name="Allison H.C."/>
            <person name="Burton P."/>
            <person name="Vavrova-Anderson J."/>
            <person name="Brown R."/>
            <person name="Browne H."/>
            <person name="Corton N."/>
            <person name="Hauser H."/>
            <person name="Gamble J."/>
            <person name="Gilderthorp R."/>
            <person name="Marcello L."/>
            <person name="McQuillan J."/>
            <person name="Otto T.D."/>
            <person name="Quail M.A."/>
            <person name="Sanders M.J."/>
            <person name="van Tonder A."/>
            <person name="Ginger M.L."/>
            <person name="Field M.C."/>
            <person name="Barry J.D."/>
            <person name="Hertz-Fowler C."/>
            <person name="Berriman M."/>
        </authorList>
    </citation>
    <scope>NUCLEOTIDE SEQUENCE [LARGE SCALE GENOMIC DNA]</scope>
    <source>
        <strain evidence="2 3">IL3000</strain>
    </source>
</reference>
<proteinExistence type="predicted"/>
<organism evidence="2 3">
    <name type="scientific">Trypanosoma congolense (strain IL3000)</name>
    <dbReference type="NCBI Taxonomy" id="1068625"/>
    <lineage>
        <taxon>Eukaryota</taxon>
        <taxon>Discoba</taxon>
        <taxon>Euglenozoa</taxon>
        <taxon>Kinetoplastea</taxon>
        <taxon>Metakinetoplastina</taxon>
        <taxon>Trypanosomatida</taxon>
        <taxon>Trypanosomatidae</taxon>
        <taxon>Trypanosoma</taxon>
        <taxon>Nannomonas</taxon>
    </lineage>
</organism>
<keyword evidence="3" id="KW-1185">Reference proteome</keyword>